<name>A0A0G0UQJ6_9BACT</name>
<protein>
    <recommendedName>
        <fullName evidence="3">Methyltransferase type 11 domain-containing protein</fullName>
    </recommendedName>
</protein>
<evidence type="ECO:0008006" key="3">
    <source>
        <dbReference type="Google" id="ProtNLM"/>
    </source>
</evidence>
<comment type="caution">
    <text evidence="1">The sequence shown here is derived from an EMBL/GenBank/DDBJ whole genome shotgun (WGS) entry which is preliminary data.</text>
</comment>
<gene>
    <name evidence="1" type="ORF">UU42_C0024G0007</name>
</gene>
<dbReference type="EMBL" id="LCAO01000024">
    <property type="protein sequence ID" value="KKR91049.1"/>
    <property type="molecule type" value="Genomic_DNA"/>
</dbReference>
<evidence type="ECO:0000313" key="1">
    <source>
        <dbReference type="EMBL" id="KKR91049.1"/>
    </source>
</evidence>
<sequence>MLEIELPHPGINTDKDRRFTYLNKDGIWSEIGKYFDGLGIFAYNYPLAADVCAGDGSVAALLVGRGWSPKDIYCFDKARTLSPLVKRVNWRYWNLYNLGVAIRGGEQLPRNIEKLKGFFDFVAMAQSFGVYEYAHEVCGFLVRAGGIVYSSGISLNRGHPESWIKEDNSHLMRKVG</sequence>
<dbReference type="Proteomes" id="UP000034676">
    <property type="component" value="Unassembled WGS sequence"/>
</dbReference>
<proteinExistence type="predicted"/>
<accession>A0A0G0UQJ6</accession>
<dbReference type="AlphaFoldDB" id="A0A0G0UQJ6"/>
<organism evidence="1 2">
    <name type="scientific">Candidatus Woesebacteria bacterium GW2011_GWA1_41_13b</name>
    <dbReference type="NCBI Taxonomy" id="1618555"/>
    <lineage>
        <taxon>Bacteria</taxon>
        <taxon>Candidatus Woeseibacteriota</taxon>
    </lineage>
</organism>
<reference evidence="1 2" key="1">
    <citation type="journal article" date="2015" name="Nature">
        <title>rRNA introns, odd ribosomes, and small enigmatic genomes across a large radiation of phyla.</title>
        <authorList>
            <person name="Brown C.T."/>
            <person name="Hug L.A."/>
            <person name="Thomas B.C."/>
            <person name="Sharon I."/>
            <person name="Castelle C.J."/>
            <person name="Singh A."/>
            <person name="Wilkins M.J."/>
            <person name="Williams K.H."/>
            <person name="Banfield J.F."/>
        </authorList>
    </citation>
    <scope>NUCLEOTIDE SEQUENCE [LARGE SCALE GENOMIC DNA]</scope>
</reference>
<evidence type="ECO:0000313" key="2">
    <source>
        <dbReference type="Proteomes" id="UP000034676"/>
    </source>
</evidence>